<proteinExistence type="predicted"/>
<dbReference type="RefSeq" id="WP_174135611.1">
    <property type="nucleotide sequence ID" value="NZ_JABUFE010000002.1"/>
</dbReference>
<gene>
    <name evidence="2" type="ORF">HRQ87_04285</name>
</gene>
<accession>A0ABX2IM98</accession>
<dbReference type="Proteomes" id="UP000777935">
    <property type="component" value="Unassembled WGS sequence"/>
</dbReference>
<keyword evidence="1" id="KW-0812">Transmembrane</keyword>
<evidence type="ECO:0000313" key="2">
    <source>
        <dbReference type="EMBL" id="NSX54016.1"/>
    </source>
</evidence>
<dbReference type="EMBL" id="JABUFE010000002">
    <property type="protein sequence ID" value="NSX54016.1"/>
    <property type="molecule type" value="Genomic_DNA"/>
</dbReference>
<keyword evidence="1" id="KW-0472">Membrane</keyword>
<organism evidence="2 3">
    <name type="scientific">Parasulfitobacter algicola</name>
    <dbReference type="NCBI Taxonomy" id="2614809"/>
    <lineage>
        <taxon>Bacteria</taxon>
        <taxon>Pseudomonadati</taxon>
        <taxon>Pseudomonadota</taxon>
        <taxon>Alphaproteobacteria</taxon>
        <taxon>Rhodobacterales</taxon>
        <taxon>Roseobacteraceae</taxon>
        <taxon>Parasulfitobacter</taxon>
    </lineage>
</organism>
<name>A0ABX2IM98_9RHOB</name>
<evidence type="ECO:0000256" key="1">
    <source>
        <dbReference type="SAM" id="Phobius"/>
    </source>
</evidence>
<comment type="caution">
    <text evidence="2">The sequence shown here is derived from an EMBL/GenBank/DDBJ whole genome shotgun (WGS) entry which is preliminary data.</text>
</comment>
<evidence type="ECO:0000313" key="3">
    <source>
        <dbReference type="Proteomes" id="UP000777935"/>
    </source>
</evidence>
<reference evidence="2 3" key="1">
    <citation type="submission" date="2020-06" db="EMBL/GenBank/DDBJ databases">
        <title>Sulfitobacter algicola sp. nov., isolated from green algae.</title>
        <authorList>
            <person name="Wang C."/>
        </authorList>
    </citation>
    <scope>NUCLEOTIDE SEQUENCE [LARGE SCALE GENOMIC DNA]</scope>
    <source>
        <strain evidence="2 3">1151</strain>
    </source>
</reference>
<sequence>MPKLVHLYIKHTIIGFIISAVFVVGLFYFNIANLWHLVTHTQGGWLAAFVLFMLNGIVFSGVQFGIAIMNMKEDDTPKRGTPIMPRELQPVMVKAAAQKKRL</sequence>
<feature type="transmembrane region" description="Helical" evidence="1">
    <location>
        <begin position="12"/>
        <end position="31"/>
    </location>
</feature>
<keyword evidence="3" id="KW-1185">Reference proteome</keyword>
<protein>
    <submittedName>
        <fullName evidence="2">Uncharacterized protein</fullName>
    </submittedName>
</protein>
<keyword evidence="1" id="KW-1133">Transmembrane helix</keyword>
<feature type="transmembrane region" description="Helical" evidence="1">
    <location>
        <begin position="43"/>
        <end position="69"/>
    </location>
</feature>